<evidence type="ECO:0000313" key="2">
    <source>
        <dbReference type="EMBL" id="MDV2468091.1"/>
    </source>
</evidence>
<dbReference type="RefSeq" id="WP_317081965.1">
    <property type="nucleotide sequence ID" value="NZ_JASVDY010000001.1"/>
</dbReference>
<sequence length="174" mass="19096">MVRTLFYSVVSTVIFLSGCASINTGPGNIQFRGQANQPEQKIKIQEQQLQQAVYAYTQTTAQYDFALTHLNADAVDDAVVLLKGMDWCGSGGCTLLIFKGTALSFDFVSKTTLVNTPVAVSDKPINGWKSLSVYSKGTGNVLLKFDGQTYPENPSMIQQDKEQEQSDLQILIKD</sequence>
<dbReference type="EMBL" id="JASVDY010000001">
    <property type="protein sequence ID" value="MDV2468091.1"/>
    <property type="molecule type" value="Genomic_DNA"/>
</dbReference>
<evidence type="ECO:0008006" key="4">
    <source>
        <dbReference type="Google" id="ProtNLM"/>
    </source>
</evidence>
<proteinExistence type="predicted"/>
<accession>A0ABU3WCG1</accession>
<name>A0ABU3WCG1_9GAMM</name>
<reference evidence="2 3" key="1">
    <citation type="submission" date="2023-06" db="EMBL/GenBank/DDBJ databases">
        <title>Genomic Analysis of Acinetobacter Strains Recovered from South Australian Aquatic Samples provides Insights into the Circulation of Antibiotic Resistance determinants in the Environment.</title>
        <authorList>
            <person name="Tobin L."/>
            <person name="Jarocki V.M."/>
            <person name="Kenyon J."/>
            <person name="Drigo B."/>
            <person name="Donner E."/>
            <person name="Djordjevic S.P."/>
            <person name="Hamidian M."/>
        </authorList>
    </citation>
    <scope>NUCLEOTIDE SEQUENCE [LARGE SCALE GENOMIC DNA]</scope>
    <source>
        <strain evidence="2 3">SAAc652</strain>
    </source>
</reference>
<keyword evidence="1" id="KW-0732">Signal</keyword>
<keyword evidence="3" id="KW-1185">Reference proteome</keyword>
<organism evidence="2 3">
    <name type="scientific">Acinetobacter chinensis</name>
    <dbReference type="NCBI Taxonomy" id="2004650"/>
    <lineage>
        <taxon>Bacteria</taxon>
        <taxon>Pseudomonadati</taxon>
        <taxon>Pseudomonadota</taxon>
        <taxon>Gammaproteobacteria</taxon>
        <taxon>Moraxellales</taxon>
        <taxon>Moraxellaceae</taxon>
        <taxon>Acinetobacter</taxon>
    </lineage>
</organism>
<evidence type="ECO:0000313" key="3">
    <source>
        <dbReference type="Proteomes" id="UP001278188"/>
    </source>
</evidence>
<evidence type="ECO:0000256" key="1">
    <source>
        <dbReference type="SAM" id="SignalP"/>
    </source>
</evidence>
<feature type="signal peptide" evidence="1">
    <location>
        <begin position="1"/>
        <end position="22"/>
    </location>
</feature>
<comment type="caution">
    <text evidence="2">The sequence shown here is derived from an EMBL/GenBank/DDBJ whole genome shotgun (WGS) entry which is preliminary data.</text>
</comment>
<protein>
    <recommendedName>
        <fullName evidence="4">Lipoprotein</fullName>
    </recommendedName>
</protein>
<dbReference type="Proteomes" id="UP001278188">
    <property type="component" value="Unassembled WGS sequence"/>
</dbReference>
<gene>
    <name evidence="2" type="ORF">QR674_03745</name>
</gene>
<feature type="chain" id="PRO_5045921255" description="Lipoprotein" evidence="1">
    <location>
        <begin position="23"/>
        <end position="174"/>
    </location>
</feature>
<dbReference type="PROSITE" id="PS51257">
    <property type="entry name" value="PROKAR_LIPOPROTEIN"/>
    <property type="match status" value="1"/>
</dbReference>